<keyword evidence="2" id="KW-1185">Reference proteome</keyword>
<reference evidence="1 2" key="1">
    <citation type="journal article" date="2024" name="BMC Genomics">
        <title>De novo assembly and annotation of Popillia japonica's genome with initial clues to its potential as an invasive pest.</title>
        <authorList>
            <person name="Cucini C."/>
            <person name="Boschi S."/>
            <person name="Funari R."/>
            <person name="Cardaioli E."/>
            <person name="Iannotti N."/>
            <person name="Marturano G."/>
            <person name="Paoli F."/>
            <person name="Bruttini M."/>
            <person name="Carapelli A."/>
            <person name="Frati F."/>
            <person name="Nardi F."/>
        </authorList>
    </citation>
    <scope>NUCLEOTIDE SEQUENCE [LARGE SCALE GENOMIC DNA]</scope>
    <source>
        <strain evidence="1">DMR45628</strain>
    </source>
</reference>
<dbReference type="EMBL" id="JASPKY010000089">
    <property type="protein sequence ID" value="KAK9738164.1"/>
    <property type="molecule type" value="Genomic_DNA"/>
</dbReference>
<dbReference type="Proteomes" id="UP001458880">
    <property type="component" value="Unassembled WGS sequence"/>
</dbReference>
<evidence type="ECO:0000313" key="1">
    <source>
        <dbReference type="EMBL" id="KAK9738164.1"/>
    </source>
</evidence>
<organism evidence="1 2">
    <name type="scientific">Popillia japonica</name>
    <name type="common">Japanese beetle</name>
    <dbReference type="NCBI Taxonomy" id="7064"/>
    <lineage>
        <taxon>Eukaryota</taxon>
        <taxon>Metazoa</taxon>
        <taxon>Ecdysozoa</taxon>
        <taxon>Arthropoda</taxon>
        <taxon>Hexapoda</taxon>
        <taxon>Insecta</taxon>
        <taxon>Pterygota</taxon>
        <taxon>Neoptera</taxon>
        <taxon>Endopterygota</taxon>
        <taxon>Coleoptera</taxon>
        <taxon>Polyphaga</taxon>
        <taxon>Scarabaeiformia</taxon>
        <taxon>Scarabaeidae</taxon>
        <taxon>Rutelinae</taxon>
        <taxon>Popillia</taxon>
    </lineage>
</organism>
<accession>A0AAW1LWM8</accession>
<gene>
    <name evidence="1" type="ORF">QE152_g10078</name>
</gene>
<comment type="caution">
    <text evidence="1">The sequence shown here is derived from an EMBL/GenBank/DDBJ whole genome shotgun (WGS) entry which is preliminary data.</text>
</comment>
<proteinExistence type="predicted"/>
<sequence length="299" mass="34873">MWPSDSSISSDMDDLSFDEKRVQIFAKQMLSGRLFMGAFQEKRYVESLNNYRDVICISREEQELIHDITVVKQRIDDLYPGNHWVGITSPDMAGAPASYSVWVELPEDVTFGAYWFRIRKLKFRQNEVCLRVKIVRAINHDANHQSGDAEEVFSNNTFSSEDILNNVKQNINEKLHYFLKNVTTFSNFKESIKFLFMLLATLITCLFEILKHLSEFLLKFMNEFSKFLKSSAPIFQIFANLIDRLFRTLCMLIAVLIRGQTPRPPPPNPYDQPRYIPYQNLKALPAPTRRRGVIIEEIE</sequence>
<evidence type="ECO:0000313" key="2">
    <source>
        <dbReference type="Proteomes" id="UP001458880"/>
    </source>
</evidence>
<name>A0AAW1LWM8_POPJA</name>
<dbReference type="AlphaFoldDB" id="A0AAW1LWM8"/>
<protein>
    <submittedName>
        <fullName evidence="1">Uncharacterized protein</fullName>
    </submittedName>
</protein>